<protein>
    <submittedName>
        <fullName evidence="1">Uncharacterized protein</fullName>
    </submittedName>
</protein>
<accession>A0A0K2UW53</accession>
<name>A0A0K2UW53_LEPSM</name>
<sequence>ETFSPIIRIETVRLLLAIVTGEGLIYMDKVARGW</sequence>
<dbReference type="AlphaFoldDB" id="A0A0K2UW53"/>
<reference evidence="1" key="1">
    <citation type="submission" date="2014-05" db="EMBL/GenBank/DDBJ databases">
        <authorList>
            <person name="Chronopoulou M."/>
        </authorList>
    </citation>
    <scope>NUCLEOTIDE SEQUENCE</scope>
    <source>
        <tissue evidence="1">Whole organism</tissue>
    </source>
</reference>
<dbReference type="EMBL" id="HACA01024550">
    <property type="protein sequence ID" value="CDW41911.1"/>
    <property type="molecule type" value="Transcribed_RNA"/>
</dbReference>
<feature type="non-terminal residue" evidence="1">
    <location>
        <position position="1"/>
    </location>
</feature>
<evidence type="ECO:0000313" key="1">
    <source>
        <dbReference type="EMBL" id="CDW41911.1"/>
    </source>
</evidence>
<proteinExistence type="predicted"/>
<organism evidence="1">
    <name type="scientific">Lepeophtheirus salmonis</name>
    <name type="common">Salmon louse</name>
    <name type="synonym">Caligus salmonis</name>
    <dbReference type="NCBI Taxonomy" id="72036"/>
    <lineage>
        <taxon>Eukaryota</taxon>
        <taxon>Metazoa</taxon>
        <taxon>Ecdysozoa</taxon>
        <taxon>Arthropoda</taxon>
        <taxon>Crustacea</taxon>
        <taxon>Multicrustacea</taxon>
        <taxon>Hexanauplia</taxon>
        <taxon>Copepoda</taxon>
        <taxon>Siphonostomatoida</taxon>
        <taxon>Caligidae</taxon>
        <taxon>Lepeophtheirus</taxon>
    </lineage>
</organism>